<dbReference type="KEGG" id="tfr:BR63_07590"/>
<keyword evidence="3" id="KW-0489">Methyltransferase</keyword>
<evidence type="ECO:0000313" key="3">
    <source>
        <dbReference type="EMBL" id="QNB46188.1"/>
    </source>
</evidence>
<name>A0A7G6E284_THEFR</name>
<keyword evidence="1 3" id="KW-0808">Transferase</keyword>
<evidence type="ECO:0000256" key="1">
    <source>
        <dbReference type="ARBA" id="ARBA00022679"/>
    </source>
</evidence>
<keyword evidence="4" id="KW-1185">Reference proteome</keyword>
<dbReference type="Gene3D" id="2.20.25.110">
    <property type="entry name" value="S-adenosyl-L-methionine-dependent methyltransferases"/>
    <property type="match status" value="1"/>
</dbReference>
<dbReference type="GO" id="GO:0008168">
    <property type="term" value="F:methyltransferase activity"/>
    <property type="evidence" value="ECO:0007669"/>
    <property type="project" value="UniProtKB-KW"/>
</dbReference>
<dbReference type="InterPro" id="IPR029063">
    <property type="entry name" value="SAM-dependent_MTases_sf"/>
</dbReference>
<dbReference type="SUPFAM" id="SSF53335">
    <property type="entry name" value="S-adenosyl-L-methionine-dependent methyltransferases"/>
    <property type="match status" value="1"/>
</dbReference>
<reference evidence="3 4" key="1">
    <citation type="journal article" date="2019" name="Front. Microbiol.">
        <title>Thermoanaerosceptrum fracticalcis gen. nov. sp. nov., a Novel Fumarate-Fermenting Microorganism From a Deep Fractured Carbonate Aquifer of the US Great Basin.</title>
        <authorList>
            <person name="Hamilton-Brehm S.D."/>
            <person name="Stewart L.E."/>
            <person name="Zavarin M."/>
            <person name="Caldwell M."/>
            <person name="Lawson P.A."/>
            <person name="Onstott T.C."/>
            <person name="Grzymski J."/>
            <person name="Neveux I."/>
            <person name="Lollar B.S."/>
            <person name="Russell C.E."/>
            <person name="Moser D.P."/>
        </authorList>
    </citation>
    <scope>NUCLEOTIDE SEQUENCE [LARGE SCALE GENOMIC DNA]</scope>
    <source>
        <strain evidence="3 4">DRI-13</strain>
    </source>
</reference>
<dbReference type="EMBL" id="CP045798">
    <property type="protein sequence ID" value="QNB46188.1"/>
    <property type="molecule type" value="Genomic_DNA"/>
</dbReference>
<dbReference type="Proteomes" id="UP000515847">
    <property type="component" value="Chromosome"/>
</dbReference>
<dbReference type="RefSeq" id="WP_034422397.1">
    <property type="nucleotide sequence ID" value="NZ_CP045798.1"/>
</dbReference>
<accession>A0A7G6E284</accession>
<feature type="domain" description="Methyltransferase" evidence="2">
    <location>
        <begin position="41"/>
        <end position="136"/>
    </location>
</feature>
<protein>
    <submittedName>
        <fullName evidence="3">Methyltransferase domain-containing protein</fullName>
    </submittedName>
</protein>
<dbReference type="Gene3D" id="3.40.50.150">
    <property type="entry name" value="Vaccinia Virus protein VP39"/>
    <property type="match status" value="1"/>
</dbReference>
<evidence type="ECO:0000259" key="2">
    <source>
        <dbReference type="Pfam" id="PF13649"/>
    </source>
</evidence>
<dbReference type="OrthoDB" id="9811589at2"/>
<organism evidence="3 4">
    <name type="scientific">Thermanaerosceptrum fracticalcis</name>
    <dbReference type="NCBI Taxonomy" id="1712410"/>
    <lineage>
        <taxon>Bacteria</taxon>
        <taxon>Bacillati</taxon>
        <taxon>Bacillota</taxon>
        <taxon>Clostridia</taxon>
        <taxon>Eubacteriales</taxon>
        <taxon>Peptococcaceae</taxon>
        <taxon>Thermanaerosceptrum</taxon>
    </lineage>
</organism>
<dbReference type="AlphaFoldDB" id="A0A7G6E284"/>
<dbReference type="PANTHER" id="PTHR43861">
    <property type="entry name" value="TRANS-ACONITATE 2-METHYLTRANSFERASE-RELATED"/>
    <property type="match status" value="1"/>
</dbReference>
<dbReference type="InterPro" id="IPR041698">
    <property type="entry name" value="Methyltransf_25"/>
</dbReference>
<evidence type="ECO:0000313" key="4">
    <source>
        <dbReference type="Proteomes" id="UP000515847"/>
    </source>
</evidence>
<sequence length="248" mass="28862">MKSYGELAKIYDKLMDHIDYAAYTDFYLSLAAKHGWKGRKVLDLACGTGNISLELLKRGYEVQGLDISEEMLMVADEKIFASGFTPRLYRQNMRNFQLMEKVDLVICAFDSLNYLLKEEDLERTFSCVYRALDEHGLFLFDVHSYHKFTHVLGQNTLAYAGDDTCYIWQNNFSAETGICQMNLDIFQQDKSGMYRRFQEYHQERYYSEAQLKQLLEGKNLSVLGIYSDLKFAAPHPEAERLFYVAQKA</sequence>
<proteinExistence type="predicted"/>
<dbReference type="CDD" id="cd02440">
    <property type="entry name" value="AdoMet_MTases"/>
    <property type="match status" value="1"/>
</dbReference>
<dbReference type="Pfam" id="PF13649">
    <property type="entry name" value="Methyltransf_25"/>
    <property type="match status" value="1"/>
</dbReference>
<dbReference type="GO" id="GO:0032259">
    <property type="term" value="P:methylation"/>
    <property type="evidence" value="ECO:0007669"/>
    <property type="project" value="UniProtKB-KW"/>
</dbReference>
<gene>
    <name evidence="3" type="ORF">BR63_07590</name>
</gene>